<proteinExistence type="predicted"/>
<evidence type="ECO:0000259" key="1">
    <source>
        <dbReference type="Pfam" id="PF00583"/>
    </source>
</evidence>
<sequence length="183" mass="20438">MTLLKAGDSIDYAVTYLEMDARPATPIPHMPVGASLALIRAEAPPAEYFLYLYGQVGGPYEWTDWFRREDSEVEAFITDPATELFTLMLDGWPGGFFVLDTRSAGICDLAYFGLVPQAVGRRLGHWLLATAVHMGWDRPGVQKLTVNTNTLDHPRALGLYQRVGFVPVRREAASRILSRPREV</sequence>
<dbReference type="Gene3D" id="3.40.630.30">
    <property type="match status" value="1"/>
</dbReference>
<dbReference type="RefSeq" id="WP_200608536.1">
    <property type="nucleotide sequence ID" value="NZ_JAEHHL010000002.1"/>
</dbReference>
<dbReference type="Proteomes" id="UP000655420">
    <property type="component" value="Unassembled WGS sequence"/>
</dbReference>
<feature type="domain" description="N-acetyltransferase" evidence="1">
    <location>
        <begin position="65"/>
        <end position="165"/>
    </location>
</feature>
<gene>
    <name evidence="2" type="ORF">H0I76_06610</name>
</gene>
<organism evidence="2 3">
    <name type="scientific">Thermohalobaculum xanthum</name>
    <dbReference type="NCBI Taxonomy" id="2753746"/>
    <lineage>
        <taxon>Bacteria</taxon>
        <taxon>Pseudomonadati</taxon>
        <taxon>Pseudomonadota</taxon>
        <taxon>Alphaproteobacteria</taxon>
        <taxon>Rhodobacterales</taxon>
        <taxon>Paracoccaceae</taxon>
        <taxon>Thermohalobaculum</taxon>
    </lineage>
</organism>
<dbReference type="InterPro" id="IPR016181">
    <property type="entry name" value="Acyl_CoA_acyltransferase"/>
</dbReference>
<dbReference type="InterPro" id="IPR000182">
    <property type="entry name" value="GNAT_dom"/>
</dbReference>
<protein>
    <submittedName>
        <fullName evidence="2">GNAT family N-acetyltransferase</fullName>
    </submittedName>
</protein>
<reference evidence="2" key="1">
    <citation type="submission" date="2020-12" db="EMBL/GenBank/DDBJ databases">
        <title>Bacterial taxonomy.</title>
        <authorList>
            <person name="Pan X."/>
        </authorList>
    </citation>
    <scope>NUCLEOTIDE SEQUENCE</scope>
    <source>
        <strain evidence="2">M0105</strain>
    </source>
</reference>
<name>A0A8J7M6C9_9RHOB</name>
<accession>A0A8J7M6C9</accession>
<dbReference type="Pfam" id="PF00583">
    <property type="entry name" value="Acetyltransf_1"/>
    <property type="match status" value="1"/>
</dbReference>
<keyword evidence="3" id="KW-1185">Reference proteome</keyword>
<dbReference type="SUPFAM" id="SSF55729">
    <property type="entry name" value="Acyl-CoA N-acyltransferases (Nat)"/>
    <property type="match status" value="1"/>
</dbReference>
<dbReference type="EMBL" id="JAEHHL010000002">
    <property type="protein sequence ID" value="MBK0398853.1"/>
    <property type="molecule type" value="Genomic_DNA"/>
</dbReference>
<dbReference type="AlphaFoldDB" id="A0A8J7M6C9"/>
<comment type="caution">
    <text evidence="2">The sequence shown here is derived from an EMBL/GenBank/DDBJ whole genome shotgun (WGS) entry which is preliminary data.</text>
</comment>
<evidence type="ECO:0000313" key="2">
    <source>
        <dbReference type="EMBL" id="MBK0398853.1"/>
    </source>
</evidence>
<dbReference type="GO" id="GO:0016747">
    <property type="term" value="F:acyltransferase activity, transferring groups other than amino-acyl groups"/>
    <property type="evidence" value="ECO:0007669"/>
    <property type="project" value="InterPro"/>
</dbReference>
<evidence type="ECO:0000313" key="3">
    <source>
        <dbReference type="Proteomes" id="UP000655420"/>
    </source>
</evidence>